<comment type="subunit">
    <text evidence="6">Component of the Mediator complex.</text>
</comment>
<dbReference type="GO" id="GO:0006357">
    <property type="term" value="P:regulation of transcription by RNA polymerase II"/>
    <property type="evidence" value="ECO:0000318"/>
    <property type="project" value="GO_Central"/>
</dbReference>
<dbReference type="InterPro" id="IPR021384">
    <property type="entry name" value="Mediator_Med21"/>
</dbReference>
<dbReference type="EnsemblMetazoa" id="PPA36097.1">
    <property type="protein sequence ID" value="PPA36097.1"/>
    <property type="gene ID" value="WBGene00274466"/>
</dbReference>
<evidence type="ECO:0000313" key="7">
    <source>
        <dbReference type="EnsemblMetazoa" id="PPA36097.1"/>
    </source>
</evidence>
<keyword evidence="2 6" id="KW-0805">Transcription regulation</keyword>
<reference evidence="7" key="2">
    <citation type="submission" date="2022-06" db="UniProtKB">
        <authorList>
            <consortium name="EnsemblMetazoa"/>
        </authorList>
    </citation>
    <scope>IDENTIFICATION</scope>
    <source>
        <strain evidence="7">PS312</strain>
    </source>
</reference>
<dbReference type="PANTHER" id="PTHR13381:SF0">
    <property type="entry name" value="MEDIATOR OF RNA POLYMERASE II TRANSCRIPTION SUBUNIT 21"/>
    <property type="match status" value="1"/>
</dbReference>
<keyword evidence="8" id="KW-1185">Reference proteome</keyword>
<dbReference type="GO" id="GO:0016592">
    <property type="term" value="C:mediator complex"/>
    <property type="evidence" value="ECO:0000318"/>
    <property type="project" value="GO_Central"/>
</dbReference>
<name>A0A2A6CXU3_PRIPA</name>
<evidence type="ECO:0000256" key="4">
    <source>
        <dbReference type="ARBA" id="ARBA00023163"/>
    </source>
</evidence>
<dbReference type="OrthoDB" id="526653at2759"/>
<dbReference type="GO" id="GO:0003712">
    <property type="term" value="F:transcription coregulator activity"/>
    <property type="evidence" value="ECO:0000318"/>
    <property type="project" value="GO_Central"/>
</dbReference>
<reference evidence="8" key="1">
    <citation type="journal article" date="2008" name="Nat. Genet.">
        <title>The Pristionchus pacificus genome provides a unique perspective on nematode lifestyle and parasitism.</title>
        <authorList>
            <person name="Dieterich C."/>
            <person name="Clifton S.W."/>
            <person name="Schuster L.N."/>
            <person name="Chinwalla A."/>
            <person name="Delehaunty K."/>
            <person name="Dinkelacker I."/>
            <person name="Fulton L."/>
            <person name="Fulton R."/>
            <person name="Godfrey J."/>
            <person name="Minx P."/>
            <person name="Mitreva M."/>
            <person name="Roeseler W."/>
            <person name="Tian H."/>
            <person name="Witte H."/>
            <person name="Yang S.P."/>
            <person name="Wilson R.K."/>
            <person name="Sommer R.J."/>
        </authorList>
    </citation>
    <scope>NUCLEOTIDE SEQUENCE [LARGE SCALE GENOMIC DNA]</scope>
    <source>
        <strain evidence="8">PS312</strain>
    </source>
</reference>
<keyword evidence="4 6" id="KW-0804">Transcription</keyword>
<keyword evidence="3 6" id="KW-0010">Activator</keyword>
<dbReference type="SUPFAM" id="SSF140718">
    <property type="entry name" value="Mediator hinge subcomplex-like"/>
    <property type="match status" value="1"/>
</dbReference>
<comment type="function">
    <text evidence="6">Component of the Mediator complex, a coactivator involved in the regulated transcription of nearly all RNA polymerase II-dependent genes. Mediator functions as a bridge to convey information from gene-specific regulatory proteins to the basal RNA polymerase II transcription machinery. Mediator is recruited to promoters by direct interactions with regulatory proteins and serves as a scaffold for the assembly of a functional preinitiation complex with RNA polymerase II and the general transcription factors.</text>
</comment>
<evidence type="ECO:0000256" key="5">
    <source>
        <dbReference type="ARBA" id="ARBA00023242"/>
    </source>
</evidence>
<dbReference type="AlphaFoldDB" id="A0A2A6CXU3"/>
<dbReference type="Gene3D" id="6.10.280.10">
    <property type="entry name" value="Mediator complex, subunit Med21"/>
    <property type="match status" value="1"/>
</dbReference>
<comment type="subcellular location">
    <subcellularLocation>
        <location evidence="1 6">Nucleus</location>
    </subcellularLocation>
</comment>
<gene>
    <name evidence="7" type="primary">WBGene00274466</name>
</gene>
<dbReference type="InterPro" id="IPR037212">
    <property type="entry name" value="Med7/Med21-like"/>
</dbReference>
<dbReference type="PANTHER" id="PTHR13381">
    <property type="entry name" value="RNA POLYMERASE II HOLOENZYME COMPONENT SRB7"/>
    <property type="match status" value="1"/>
</dbReference>
<dbReference type="Proteomes" id="UP000005239">
    <property type="component" value="Unassembled WGS sequence"/>
</dbReference>
<dbReference type="Pfam" id="PF11221">
    <property type="entry name" value="Med21"/>
    <property type="match status" value="1"/>
</dbReference>
<organism evidence="7 8">
    <name type="scientific">Pristionchus pacificus</name>
    <name type="common">Parasitic nematode worm</name>
    <dbReference type="NCBI Taxonomy" id="54126"/>
    <lineage>
        <taxon>Eukaryota</taxon>
        <taxon>Metazoa</taxon>
        <taxon>Ecdysozoa</taxon>
        <taxon>Nematoda</taxon>
        <taxon>Chromadorea</taxon>
        <taxon>Rhabditida</taxon>
        <taxon>Rhabditina</taxon>
        <taxon>Diplogasteromorpha</taxon>
        <taxon>Diplogasteroidea</taxon>
        <taxon>Neodiplogasteridae</taxon>
        <taxon>Pristionchus</taxon>
    </lineage>
</organism>
<keyword evidence="5 6" id="KW-0539">Nucleus</keyword>
<sequence>MSDRLTQLQECINEQAGHFCNSIGILQGSATPCGFDTNKELQADMHCDNYASFIARTAKDIELLIDSIPIEENMNDLNKEELTTANDKRKELSDQLVDAMDDGEELLSHLREKLDQIAQVQINSRPNK</sequence>
<proteinExistence type="inferred from homology"/>
<protein>
    <recommendedName>
        <fullName evidence="6">Mediator of RNA polymerase II transcription subunit 21</fullName>
    </recommendedName>
</protein>
<evidence type="ECO:0000313" key="8">
    <source>
        <dbReference type="Proteomes" id="UP000005239"/>
    </source>
</evidence>
<comment type="similarity">
    <text evidence="6">Belongs to the Mediator complex subunit 21 family.</text>
</comment>
<accession>A0A8R1UMN1</accession>
<evidence type="ECO:0000256" key="2">
    <source>
        <dbReference type="ARBA" id="ARBA00023015"/>
    </source>
</evidence>
<accession>A0A2A6CXU3</accession>
<evidence type="ECO:0000256" key="1">
    <source>
        <dbReference type="ARBA" id="ARBA00004123"/>
    </source>
</evidence>
<evidence type="ECO:0000256" key="6">
    <source>
        <dbReference type="RuleBase" id="RU366036"/>
    </source>
</evidence>
<evidence type="ECO:0000256" key="3">
    <source>
        <dbReference type="ARBA" id="ARBA00023159"/>
    </source>
</evidence>